<gene>
    <name evidence="4" type="primary">traM</name>
    <name evidence="4" type="ORF">P0Y49_09455</name>
</gene>
<evidence type="ECO:0000256" key="2">
    <source>
        <dbReference type="SAM" id="Phobius"/>
    </source>
</evidence>
<proteinExistence type="predicted"/>
<feature type="transmembrane region" description="Helical" evidence="2">
    <location>
        <begin position="14"/>
        <end position="34"/>
    </location>
</feature>
<dbReference type="Proteomes" id="UP001214530">
    <property type="component" value="Chromosome"/>
</dbReference>
<reference evidence="4" key="1">
    <citation type="submission" date="2023-03" db="EMBL/GenBank/DDBJ databases">
        <title>Andean soil-derived lignocellulolytic bacterial consortium as a source of novel taxa and putative plastic-active enzymes.</title>
        <authorList>
            <person name="Diaz-Garcia L."/>
            <person name="Chuvochina M."/>
            <person name="Feuerriegel G."/>
            <person name="Bunk B."/>
            <person name="Sproer C."/>
            <person name="Streit W.R."/>
            <person name="Rodriguez L.M."/>
            <person name="Overmann J."/>
            <person name="Jimenez D.J."/>
        </authorList>
    </citation>
    <scope>NUCLEOTIDE SEQUENCE</scope>
    <source>
        <strain evidence="4">MAG 3858</strain>
    </source>
</reference>
<evidence type="ECO:0000313" key="4">
    <source>
        <dbReference type="EMBL" id="WEK21366.1"/>
    </source>
</evidence>
<name>A0AAJ5WB71_9SPHI</name>
<feature type="compositionally biased region" description="Basic and acidic residues" evidence="1">
    <location>
        <begin position="150"/>
        <end position="163"/>
    </location>
</feature>
<evidence type="ECO:0000313" key="5">
    <source>
        <dbReference type="Proteomes" id="UP001214530"/>
    </source>
</evidence>
<organism evidence="4 5">
    <name type="scientific">Candidatus Pedobacter colombiensis</name>
    <dbReference type="NCBI Taxonomy" id="3121371"/>
    <lineage>
        <taxon>Bacteria</taxon>
        <taxon>Pseudomonadati</taxon>
        <taxon>Bacteroidota</taxon>
        <taxon>Sphingobacteriia</taxon>
        <taxon>Sphingobacteriales</taxon>
        <taxon>Sphingobacteriaceae</taxon>
        <taxon>Pedobacter</taxon>
    </lineage>
</organism>
<keyword evidence="2" id="KW-0812">Transmembrane</keyword>
<keyword evidence="2" id="KW-1133">Transmembrane helix</keyword>
<dbReference type="InterPro" id="IPR022187">
    <property type="entry name" value="Conjug_transposon_TraM"/>
</dbReference>
<dbReference type="AlphaFoldDB" id="A0AAJ5WB71"/>
<accession>A0AAJ5WB71</accession>
<evidence type="ECO:0000256" key="1">
    <source>
        <dbReference type="SAM" id="MobiDB-lite"/>
    </source>
</evidence>
<evidence type="ECO:0000259" key="3">
    <source>
        <dbReference type="Pfam" id="PF12508"/>
    </source>
</evidence>
<sequence length="427" mass="46933">MVQQTQKKEKQRKLLIALPVLVFPFLTLMFWTLGGGKGNQAKGSSLKQGFNAELPVANNKVDPQDKMGFYTLAEKDSLERTKQLKNDPYYNEREMGFPEDAANELQSASGNLATNKSSGFNTSVDSYDRNETKVYAKLNALQAALQQAPDEAKQQETPKKTTVKDYGMGNDIDRLEQLMGKMNSSSGNEDPEMKQIHGVLESILDIQHPDRVQQRIRKSSELNKGNVYPVAVSQATDPVSMLTGKQTFQARTLANGFYGLDNGTDLTLPTSNIAIQAVVHETQTLVNGSTVKLRLTDAVYINGVYIPKDQFVFGIANLSGERLIISINSIRNENMLFPVDLNVYDMDGLAGIYIPGAIGRDVAKQGGERTVQGFGMTTLDPSLGAQAASAGIEMTRNLLSKKVKLVKVQVKAGYQVMLLDEKLNKNN</sequence>
<dbReference type="Pfam" id="PF12508">
    <property type="entry name" value="Transposon_TraM"/>
    <property type="match status" value="1"/>
</dbReference>
<dbReference type="EMBL" id="CP119313">
    <property type="protein sequence ID" value="WEK21366.1"/>
    <property type="molecule type" value="Genomic_DNA"/>
</dbReference>
<feature type="domain" description="Conjugative transposon TraM C-terminal" evidence="3">
    <location>
        <begin position="275"/>
        <end position="418"/>
    </location>
</feature>
<protein>
    <submittedName>
        <fullName evidence="4">Conjugative transposon protein TraM</fullName>
    </submittedName>
</protein>
<dbReference type="NCBIfam" id="TIGR03779">
    <property type="entry name" value="Bac_Flav_CT_M"/>
    <property type="match status" value="1"/>
</dbReference>
<keyword evidence="2" id="KW-0472">Membrane</keyword>
<feature type="region of interest" description="Disordered" evidence="1">
    <location>
        <begin position="147"/>
        <end position="167"/>
    </location>
</feature>
<dbReference type="InterPro" id="IPR055407">
    <property type="entry name" value="TraM_C"/>
</dbReference>